<gene>
    <name evidence="7" type="ORF">OKIOD_LOCUS15070</name>
</gene>
<feature type="compositionally biased region" description="Basic residues" evidence="5">
    <location>
        <begin position="66"/>
        <end position="82"/>
    </location>
</feature>
<dbReference type="Gene3D" id="2.10.25.10">
    <property type="entry name" value="Laminin"/>
    <property type="match status" value="5"/>
</dbReference>
<dbReference type="InterPro" id="IPR000742">
    <property type="entry name" value="EGF"/>
</dbReference>
<dbReference type="PANTHER" id="PTHR11219:SF69">
    <property type="entry name" value="TENEURIN-A"/>
    <property type="match status" value="1"/>
</dbReference>
<feature type="disulfide bond" evidence="4">
    <location>
        <begin position="192"/>
        <end position="201"/>
    </location>
</feature>
<evidence type="ECO:0000259" key="6">
    <source>
        <dbReference type="PROSITE" id="PS50026"/>
    </source>
</evidence>
<feature type="domain" description="EGF-like" evidence="6">
    <location>
        <begin position="169"/>
        <end position="202"/>
    </location>
</feature>
<dbReference type="SMART" id="SM00181">
    <property type="entry name" value="EGF"/>
    <property type="match status" value="8"/>
</dbReference>
<dbReference type="PROSITE" id="PS50026">
    <property type="entry name" value="EGF_3"/>
    <property type="match status" value="2"/>
</dbReference>
<evidence type="ECO:0000313" key="7">
    <source>
        <dbReference type="EMBL" id="CAG5112049.1"/>
    </source>
</evidence>
<evidence type="ECO:0000256" key="3">
    <source>
        <dbReference type="ARBA" id="ARBA00023157"/>
    </source>
</evidence>
<keyword evidence="1 4" id="KW-0245">EGF-like domain</keyword>
<dbReference type="Proteomes" id="UP001158576">
    <property type="component" value="Chromosome 2"/>
</dbReference>
<comment type="caution">
    <text evidence="4">Lacks conserved residue(s) required for the propagation of feature annotation.</text>
</comment>
<evidence type="ECO:0000256" key="2">
    <source>
        <dbReference type="ARBA" id="ARBA00022737"/>
    </source>
</evidence>
<feature type="disulfide bond" evidence="4">
    <location>
        <begin position="173"/>
        <end position="183"/>
    </location>
</feature>
<dbReference type="Pfam" id="PF07974">
    <property type="entry name" value="EGF_2"/>
    <property type="match status" value="2"/>
</dbReference>
<feature type="region of interest" description="Disordered" evidence="5">
    <location>
        <begin position="60"/>
        <end position="83"/>
    </location>
</feature>
<accession>A0ABN7T689</accession>
<evidence type="ECO:0000256" key="5">
    <source>
        <dbReference type="SAM" id="MobiDB-lite"/>
    </source>
</evidence>
<evidence type="ECO:0000256" key="4">
    <source>
        <dbReference type="PROSITE-ProRule" id="PRU00076"/>
    </source>
</evidence>
<sequence>MLIEFFLLWSSVKSAKRKLSADSFTSPVVLLETVDQGQIEYKHFYSINYQEDAESARRNCRAGSFSKRKKPQRGARTRRAIKPQKNDVSVTTQGLHFYHKIDLKELTCTCNEEISKLERKIDRLTKLVRRLKDKPKNNKLQSSKEPLQIPEIAPVTEKPPVVTTTEEVKIVKCPNDCSGNGKCDEKTGLCSCDESWLGKDCADKICPKNCNNQGECVDGACKCHQKSDGRFWTGPACETLACFDDCNGRGSCLNGVCDCDLPWFGKDCSERKCLKPCQNGFCVDGTCKCAKGFTGIDCSEKTCPNNCSKHGTCKNGVCQCRNIWKGKDCSIRTCAIGSLAKGEPAKLCFGHGECDEKTGTCNCWNQFTGFNCARKKCIPTCTGNRICNGRTGRCLCRRNWHGEDCNVPRCPNNCNNGNGRCNPKTGTCTCKPNWTGDDCSIPACNKECQHECKCDAGYCLSIGPIFIIDYYYR</sequence>
<dbReference type="PRINTS" id="PR00011">
    <property type="entry name" value="EGFLAMININ"/>
</dbReference>
<dbReference type="Pfam" id="PF25024">
    <property type="entry name" value="EGF_TEN"/>
    <property type="match status" value="1"/>
</dbReference>
<feature type="disulfide bond" evidence="4">
    <location>
        <begin position="430"/>
        <end position="439"/>
    </location>
</feature>
<dbReference type="EMBL" id="OU015567">
    <property type="protein sequence ID" value="CAG5112049.1"/>
    <property type="molecule type" value="Genomic_DNA"/>
</dbReference>
<dbReference type="InterPro" id="IPR013111">
    <property type="entry name" value="EGF_extracell"/>
</dbReference>
<keyword evidence="3 4" id="KW-1015">Disulfide bond</keyword>
<dbReference type="PROSITE" id="PS00022">
    <property type="entry name" value="EGF_1"/>
    <property type="match status" value="2"/>
</dbReference>
<feature type="domain" description="EGF-like" evidence="6">
    <location>
        <begin position="406"/>
        <end position="440"/>
    </location>
</feature>
<dbReference type="PANTHER" id="PTHR11219">
    <property type="entry name" value="TENEURIN AND N-ACETYLGLUCOSAMINE-1-PHOSPHODIESTER ALPHA-N-ACETYLGLUCOSAMINIDASE"/>
    <property type="match status" value="1"/>
</dbReference>
<keyword evidence="2" id="KW-0677">Repeat</keyword>
<reference evidence="7 8" key="1">
    <citation type="submission" date="2021-04" db="EMBL/GenBank/DDBJ databases">
        <authorList>
            <person name="Bliznina A."/>
        </authorList>
    </citation>
    <scope>NUCLEOTIDE SEQUENCE [LARGE SCALE GENOMIC DNA]</scope>
</reference>
<protein>
    <submittedName>
        <fullName evidence="7">Oidioi.mRNA.OKI2018_I69.chr2.g6305.t1.cds</fullName>
    </submittedName>
</protein>
<name>A0ABN7T689_OIKDI</name>
<dbReference type="InterPro" id="IPR051216">
    <property type="entry name" value="Teneurin"/>
</dbReference>
<organism evidence="7 8">
    <name type="scientific">Oikopleura dioica</name>
    <name type="common">Tunicate</name>
    <dbReference type="NCBI Taxonomy" id="34765"/>
    <lineage>
        <taxon>Eukaryota</taxon>
        <taxon>Metazoa</taxon>
        <taxon>Chordata</taxon>
        <taxon>Tunicata</taxon>
        <taxon>Appendicularia</taxon>
        <taxon>Copelata</taxon>
        <taxon>Oikopleuridae</taxon>
        <taxon>Oikopleura</taxon>
    </lineage>
</organism>
<keyword evidence="8" id="KW-1185">Reference proteome</keyword>
<evidence type="ECO:0000256" key="1">
    <source>
        <dbReference type="ARBA" id="ARBA00022536"/>
    </source>
</evidence>
<proteinExistence type="predicted"/>
<evidence type="ECO:0000313" key="8">
    <source>
        <dbReference type="Proteomes" id="UP001158576"/>
    </source>
</evidence>